<protein>
    <submittedName>
        <fullName evidence="1">ORF6 protein</fullName>
    </submittedName>
</protein>
<reference evidence="1 2" key="1">
    <citation type="journal article" date="2015" name="J. Virol.">
        <title>Historical Outbreaks of Simian Hemorrhagic Fever in Captive Macaques Were Caused by Distinct Arteriviruses.</title>
        <authorList>
            <person name="Lauck M."/>
            <person name="Alkhovsky S.V."/>
            <person name="Bao Y."/>
            <person name="Bailey A.L."/>
            <person name="Shevtsova Z.V."/>
            <person name="Shchetinin A.M."/>
            <person name="Vishnevskaya T.V."/>
            <person name="Lackemeyer M.G."/>
            <person name="Postnikova E."/>
            <person name="Mazur S."/>
            <person name="Wada J."/>
            <person name="Radoshitzky S.R."/>
            <person name="Friedrich T.C."/>
            <person name="Lapin B.A."/>
            <person name="Deriabin P.G."/>
            <person name="Jahrling P.B."/>
            <person name="Goldberg T.L."/>
            <person name="O'Connor D.H."/>
            <person name="Kuhn J.H."/>
        </authorList>
    </citation>
    <scope>NUCLEOTIDE SEQUENCE [LARGE SCALE GENOMIC DNA]</scope>
    <source>
        <strain evidence="1">Sukhumi</strain>
    </source>
</reference>
<evidence type="ECO:0000313" key="2">
    <source>
        <dbReference type="Proteomes" id="UP000130686"/>
    </source>
</evidence>
<dbReference type="Proteomes" id="UP000130686">
    <property type="component" value="Segment"/>
</dbReference>
<accession>A0A0F6PS73</accession>
<dbReference type="KEGG" id="vg:37616425"/>
<dbReference type="EMBL" id="KM677927">
    <property type="protein sequence ID" value="AKC89299.1"/>
    <property type="molecule type" value="Genomic_RNA"/>
</dbReference>
<dbReference type="RefSeq" id="YP_009505576.1">
    <property type="nucleotide sequence ID" value="NC_038293.1"/>
</dbReference>
<dbReference type="GeneID" id="37616425"/>
<sequence>MHFQWFILLLQTTLQLAIATSTPSPSPSTPNFTGGSGGDTRHAVCVPCSGTSLHNQTGLSFSRNESVFSGGCATHIYAGVSKFSERLEASTNAFSVLHLLECITESLTVNGTFFCRNNSQAVPCSETNLTVIAFCHNHSTYHLVDSPHPLAAIEWAAAIYSAITLTGTIILLNV</sequence>
<dbReference type="InterPro" id="IPR003412">
    <property type="entry name" value="Arteri_GP4"/>
</dbReference>
<dbReference type="GO" id="GO:0019031">
    <property type="term" value="C:viral envelope"/>
    <property type="evidence" value="ECO:0007669"/>
    <property type="project" value="InterPro"/>
</dbReference>
<name>A0A0F6PS73_9NIDO</name>
<dbReference type="OrthoDB" id="34522at10239"/>
<organism evidence="1 2">
    <name type="scientific">Simian hemorrhagic encephalitis virus</name>
    <dbReference type="NCBI Taxonomy" id="1965068"/>
    <lineage>
        <taxon>Viruses</taxon>
        <taxon>Riboviria</taxon>
        <taxon>Orthornavirae</taxon>
        <taxon>Pisuviricota</taxon>
        <taxon>Pisoniviricetes</taxon>
        <taxon>Nidovirales</taxon>
        <taxon>Arnidovirineae</taxon>
        <taxon>Arteriviridae</taxon>
        <taxon>Simarterivirinae</taxon>
        <taxon>Epsilonarterivirus</taxon>
        <taxon>Sheartevirus</taxon>
        <taxon>Epsilonarterivirus hemcep</taxon>
    </lineage>
</organism>
<dbReference type="Pfam" id="PF02497">
    <property type="entry name" value="Arteri_GP4"/>
    <property type="match status" value="1"/>
</dbReference>
<keyword evidence="2" id="KW-1185">Reference proteome</keyword>
<evidence type="ECO:0000313" key="1">
    <source>
        <dbReference type="EMBL" id="AKC89299.1"/>
    </source>
</evidence>
<proteinExistence type="predicted"/>